<gene>
    <name evidence="1" type="ORF">J1N35_024721</name>
</gene>
<organism evidence="1 2">
    <name type="scientific">Gossypium stocksii</name>
    <dbReference type="NCBI Taxonomy" id="47602"/>
    <lineage>
        <taxon>Eukaryota</taxon>
        <taxon>Viridiplantae</taxon>
        <taxon>Streptophyta</taxon>
        <taxon>Embryophyta</taxon>
        <taxon>Tracheophyta</taxon>
        <taxon>Spermatophyta</taxon>
        <taxon>Magnoliopsida</taxon>
        <taxon>eudicotyledons</taxon>
        <taxon>Gunneridae</taxon>
        <taxon>Pentapetalae</taxon>
        <taxon>rosids</taxon>
        <taxon>malvids</taxon>
        <taxon>Malvales</taxon>
        <taxon>Malvaceae</taxon>
        <taxon>Malvoideae</taxon>
        <taxon>Gossypium</taxon>
    </lineage>
</organism>
<accession>A0A9D3ZXM7</accession>
<protein>
    <recommendedName>
        <fullName evidence="3">Reverse transcriptase</fullName>
    </recommendedName>
</protein>
<sequence length="279" mass="32057">MGEPIELVEPRISDLMDLTTNLVLKNIFCGEGLPTLTRLASQERRIVGAKVCRSAPPITHLMFADDCLLFGEVSARRIQVMKEILREYESCAGQCVNFEKSMVFFNSKVTDQDKNLTLRALNVRCPNKAEKYLGLPNMVGRRKKMTFQNLKGRLKQRINSWSMQHISQGGKERKIQGKREMHWCDWKSLCAPKEEGGMGFRNLNSFNVALLAKQGWHLLRNPNSLLARILKAKYFKDSDFLNSNLKYLPYLTWQSLWSAKGLIMKGLDWRIGDEKNVSI</sequence>
<dbReference type="OrthoDB" id="998444at2759"/>
<comment type="caution">
    <text evidence="1">The sequence shown here is derived from an EMBL/GenBank/DDBJ whole genome shotgun (WGS) entry which is preliminary data.</text>
</comment>
<dbReference type="Proteomes" id="UP000828251">
    <property type="component" value="Unassembled WGS sequence"/>
</dbReference>
<dbReference type="AlphaFoldDB" id="A0A9D3ZXM7"/>
<reference evidence="1 2" key="1">
    <citation type="journal article" date="2021" name="Plant Biotechnol. J.">
        <title>Multi-omics assisted identification of the key and species-specific regulatory components of drought-tolerant mechanisms in Gossypium stocksii.</title>
        <authorList>
            <person name="Yu D."/>
            <person name="Ke L."/>
            <person name="Zhang D."/>
            <person name="Wu Y."/>
            <person name="Sun Y."/>
            <person name="Mei J."/>
            <person name="Sun J."/>
            <person name="Sun Y."/>
        </authorList>
    </citation>
    <scope>NUCLEOTIDE SEQUENCE [LARGE SCALE GENOMIC DNA]</scope>
    <source>
        <strain evidence="2">cv. E1</strain>
        <tissue evidence="1">Leaf</tissue>
    </source>
</reference>
<evidence type="ECO:0008006" key="3">
    <source>
        <dbReference type="Google" id="ProtNLM"/>
    </source>
</evidence>
<evidence type="ECO:0000313" key="2">
    <source>
        <dbReference type="Proteomes" id="UP000828251"/>
    </source>
</evidence>
<evidence type="ECO:0000313" key="1">
    <source>
        <dbReference type="EMBL" id="KAH1072393.1"/>
    </source>
</evidence>
<dbReference type="PANTHER" id="PTHR33116:SF86">
    <property type="entry name" value="REVERSE TRANSCRIPTASE DOMAIN-CONTAINING PROTEIN"/>
    <property type="match status" value="1"/>
</dbReference>
<dbReference type="EMBL" id="JAIQCV010000008">
    <property type="protein sequence ID" value="KAH1072393.1"/>
    <property type="molecule type" value="Genomic_DNA"/>
</dbReference>
<keyword evidence="2" id="KW-1185">Reference proteome</keyword>
<dbReference type="PANTHER" id="PTHR33116">
    <property type="entry name" value="REVERSE TRANSCRIPTASE ZINC-BINDING DOMAIN-CONTAINING PROTEIN-RELATED-RELATED"/>
    <property type="match status" value="1"/>
</dbReference>
<proteinExistence type="predicted"/>
<name>A0A9D3ZXM7_9ROSI</name>